<dbReference type="GO" id="GO:0006412">
    <property type="term" value="P:translation"/>
    <property type="evidence" value="ECO:0007669"/>
    <property type="project" value="UniProtKB-UniRule"/>
</dbReference>
<dbReference type="InterPro" id="IPR000077">
    <property type="entry name" value="Ribosomal_eL39"/>
</dbReference>
<dbReference type="AlphaFoldDB" id="A0A0M0BRU5"/>
<organism evidence="5 6">
    <name type="scientific">miscellaneous Crenarchaeota group-15 archaeon DG-45</name>
    <dbReference type="NCBI Taxonomy" id="1685127"/>
    <lineage>
        <taxon>Archaea</taxon>
        <taxon>Candidatus Bathyarchaeota</taxon>
        <taxon>MCG-15</taxon>
    </lineage>
</organism>
<evidence type="ECO:0000313" key="6">
    <source>
        <dbReference type="Proteomes" id="UP000037210"/>
    </source>
</evidence>
<accession>A0A0M0BRU5</accession>
<dbReference type="GO" id="GO:0003735">
    <property type="term" value="F:structural constituent of ribosome"/>
    <property type="evidence" value="ECO:0007669"/>
    <property type="project" value="InterPro"/>
</dbReference>
<dbReference type="SUPFAM" id="SSF48662">
    <property type="entry name" value="Ribosomal protein L39e"/>
    <property type="match status" value="1"/>
</dbReference>
<dbReference type="InterPro" id="IPR023626">
    <property type="entry name" value="Ribosomal_eL39_dom_sf"/>
</dbReference>
<keyword evidence="2 4" id="KW-0689">Ribosomal protein</keyword>
<dbReference type="Pfam" id="PF00832">
    <property type="entry name" value="Ribosomal_L39"/>
    <property type="match status" value="1"/>
</dbReference>
<evidence type="ECO:0000256" key="1">
    <source>
        <dbReference type="ARBA" id="ARBA00009339"/>
    </source>
</evidence>
<dbReference type="Gene3D" id="1.10.1620.10">
    <property type="entry name" value="Ribosomal protein L39e"/>
    <property type="match status" value="1"/>
</dbReference>
<name>A0A0M0BRU5_9ARCH</name>
<sequence>MARNKPLAFKLRLAKAGRQKKGVPAWIMAKTLGRVRSSPKSRRNWRSRKLKP</sequence>
<dbReference type="GO" id="GO:0005840">
    <property type="term" value="C:ribosome"/>
    <property type="evidence" value="ECO:0007669"/>
    <property type="project" value="UniProtKB-KW"/>
</dbReference>
<gene>
    <name evidence="4 5" type="primary">rpl39e</name>
    <name evidence="5" type="ORF">AC482_01095</name>
</gene>
<keyword evidence="3 4" id="KW-0687">Ribonucleoprotein</keyword>
<dbReference type="GO" id="GO:1990904">
    <property type="term" value="C:ribonucleoprotein complex"/>
    <property type="evidence" value="ECO:0007669"/>
    <property type="project" value="UniProtKB-KW"/>
</dbReference>
<evidence type="ECO:0000313" key="5">
    <source>
        <dbReference type="EMBL" id="KON31318.1"/>
    </source>
</evidence>
<evidence type="ECO:0000256" key="3">
    <source>
        <dbReference type="ARBA" id="ARBA00023274"/>
    </source>
</evidence>
<dbReference type="HAMAP" id="MF_00629">
    <property type="entry name" value="Ribosomal_eL39"/>
    <property type="match status" value="1"/>
</dbReference>
<dbReference type="EMBL" id="LFWZ01000007">
    <property type="protein sequence ID" value="KON31318.1"/>
    <property type="molecule type" value="Genomic_DNA"/>
</dbReference>
<evidence type="ECO:0000256" key="2">
    <source>
        <dbReference type="ARBA" id="ARBA00022980"/>
    </source>
</evidence>
<protein>
    <recommendedName>
        <fullName evidence="4">Large ribosomal subunit protein eL39</fullName>
    </recommendedName>
</protein>
<comment type="caution">
    <text evidence="5">The sequence shown here is derived from an EMBL/GenBank/DDBJ whole genome shotgun (WGS) entry which is preliminary data.</text>
</comment>
<evidence type="ECO:0000256" key="4">
    <source>
        <dbReference type="HAMAP-Rule" id="MF_00629"/>
    </source>
</evidence>
<reference evidence="5 6" key="1">
    <citation type="submission" date="2015-06" db="EMBL/GenBank/DDBJ databases">
        <title>New insights into the roles of widespread benthic archaea in carbon and nitrogen cycling.</title>
        <authorList>
            <person name="Lazar C.S."/>
            <person name="Baker B.J."/>
            <person name="Seitz K.W."/>
            <person name="Hyde A.S."/>
            <person name="Dick G.J."/>
            <person name="Hinrichs K.-U."/>
            <person name="Teske A.P."/>
        </authorList>
    </citation>
    <scope>NUCLEOTIDE SEQUENCE [LARGE SCALE GENOMIC DNA]</scope>
    <source>
        <strain evidence="5">DG-45</strain>
    </source>
</reference>
<comment type="similarity">
    <text evidence="1 4">Belongs to the eukaryotic ribosomal protein eL39 family.</text>
</comment>
<dbReference type="Proteomes" id="UP000037210">
    <property type="component" value="Unassembled WGS sequence"/>
</dbReference>
<proteinExistence type="inferred from homology"/>